<dbReference type="AlphaFoldDB" id="S7TEB4"/>
<evidence type="ECO:0000256" key="4">
    <source>
        <dbReference type="ARBA" id="ARBA00023136"/>
    </source>
</evidence>
<feature type="transmembrane region" description="Helical" evidence="5">
    <location>
        <begin position="32"/>
        <end position="53"/>
    </location>
</feature>
<evidence type="ECO:0000313" key="6">
    <source>
        <dbReference type="EMBL" id="EPR35031.1"/>
    </source>
</evidence>
<feature type="transmembrane region" description="Helical" evidence="5">
    <location>
        <begin position="121"/>
        <end position="143"/>
    </location>
</feature>
<proteinExistence type="predicted"/>
<evidence type="ECO:0000256" key="2">
    <source>
        <dbReference type="ARBA" id="ARBA00022692"/>
    </source>
</evidence>
<sequence length="307" mass="32270">MNAVGLIERGFLPLALGLSALALAHPPLFTWIAPHIALGLGVIMFGMGLTLDFSDFGRAFRNWRGAGTGIVLQYTIMPILAVAVSALLGLPPEAAVGLVLVGACPGGTASNVITYLARADVALSVVMTLVSTMLAPLVTPALVQLLLGHEIQVDFWAMVRSVFWIVLFPLLDGLIIRSLLRDRLRPVACIFPAISMVTISLIIACVVGLNQKTILAFPALVMAAVVLHNAAGFGLGYHCARLMGSDATRARTISIEVGMQNSGLAVALAGAFFGPAAALPGAIFSLWQNLVGVALARRWSRTNPPKC</sequence>
<dbReference type="GO" id="GO:0016020">
    <property type="term" value="C:membrane"/>
    <property type="evidence" value="ECO:0007669"/>
    <property type="project" value="UniProtKB-SubCell"/>
</dbReference>
<organism evidence="6 7">
    <name type="scientific">Alkalidesulfovibrio alkalitolerans DSM 16529</name>
    <dbReference type="NCBI Taxonomy" id="1121439"/>
    <lineage>
        <taxon>Bacteria</taxon>
        <taxon>Pseudomonadati</taxon>
        <taxon>Thermodesulfobacteriota</taxon>
        <taxon>Desulfovibrionia</taxon>
        <taxon>Desulfovibrionales</taxon>
        <taxon>Desulfovibrionaceae</taxon>
        <taxon>Alkalidesulfovibrio</taxon>
    </lineage>
</organism>
<feature type="transmembrane region" description="Helical" evidence="5">
    <location>
        <begin position="215"/>
        <end position="240"/>
    </location>
</feature>
<reference evidence="6 7" key="1">
    <citation type="journal article" date="2013" name="Genome Announc.">
        <title>Draft genome sequences for three mercury-methylating, sulfate-reducing bacteria.</title>
        <authorList>
            <person name="Brown S.D."/>
            <person name="Hurt R.A.Jr."/>
            <person name="Gilmour C.C."/>
            <person name="Elias D.A."/>
        </authorList>
    </citation>
    <scope>NUCLEOTIDE SEQUENCE [LARGE SCALE GENOMIC DNA]</scope>
    <source>
        <strain evidence="6 7">DSM 16529</strain>
    </source>
</reference>
<dbReference type="Proteomes" id="UP000014975">
    <property type="component" value="Unassembled WGS sequence"/>
</dbReference>
<evidence type="ECO:0000256" key="5">
    <source>
        <dbReference type="SAM" id="Phobius"/>
    </source>
</evidence>
<protein>
    <submittedName>
        <fullName evidence="6">Bile acid:sodium symporter</fullName>
    </submittedName>
</protein>
<dbReference type="InterPro" id="IPR004710">
    <property type="entry name" value="Bilac:Na_transpt"/>
</dbReference>
<comment type="caution">
    <text evidence="6">The sequence shown here is derived from an EMBL/GenBank/DDBJ whole genome shotgun (WGS) entry which is preliminary data.</text>
</comment>
<keyword evidence="4 5" id="KW-0472">Membrane</keyword>
<evidence type="ECO:0000313" key="7">
    <source>
        <dbReference type="Proteomes" id="UP000014975"/>
    </source>
</evidence>
<evidence type="ECO:0000256" key="1">
    <source>
        <dbReference type="ARBA" id="ARBA00004141"/>
    </source>
</evidence>
<keyword evidence="7" id="KW-1185">Reference proteome</keyword>
<dbReference type="EMBL" id="ATHI01000005">
    <property type="protein sequence ID" value="EPR35031.1"/>
    <property type="molecule type" value="Genomic_DNA"/>
</dbReference>
<dbReference type="eggNOG" id="COG0385">
    <property type="taxonomic scope" value="Bacteria"/>
</dbReference>
<comment type="subcellular location">
    <subcellularLocation>
        <location evidence="1">Membrane</location>
        <topology evidence="1">Multi-pass membrane protein</topology>
    </subcellularLocation>
</comment>
<feature type="transmembrane region" description="Helical" evidence="5">
    <location>
        <begin position="187"/>
        <end position="209"/>
    </location>
</feature>
<evidence type="ECO:0000256" key="3">
    <source>
        <dbReference type="ARBA" id="ARBA00022989"/>
    </source>
</evidence>
<keyword evidence="2 5" id="KW-0812">Transmembrane</keyword>
<dbReference type="Gene3D" id="1.20.1530.20">
    <property type="match status" value="1"/>
</dbReference>
<dbReference type="Pfam" id="PF01758">
    <property type="entry name" value="SBF"/>
    <property type="match status" value="1"/>
</dbReference>
<dbReference type="STRING" id="1121439.dsat_2394"/>
<dbReference type="PANTHER" id="PTHR10361">
    <property type="entry name" value="SODIUM-BILE ACID COTRANSPORTER"/>
    <property type="match status" value="1"/>
</dbReference>
<feature type="transmembrane region" description="Helical" evidence="5">
    <location>
        <begin position="65"/>
        <end position="88"/>
    </location>
</feature>
<accession>S7TEB4</accession>
<dbReference type="OrthoDB" id="9806785at2"/>
<dbReference type="RefSeq" id="WP_020886280.1">
    <property type="nucleotide sequence ID" value="NZ_ATHI01000005.1"/>
</dbReference>
<feature type="transmembrane region" description="Helical" evidence="5">
    <location>
        <begin position="94"/>
        <end position="114"/>
    </location>
</feature>
<dbReference type="PATRIC" id="fig|1121439.3.peg.787"/>
<gene>
    <name evidence="6" type="ORF">dsat_2394</name>
</gene>
<dbReference type="InterPro" id="IPR002657">
    <property type="entry name" value="BilAc:Na_symport/Acr3"/>
</dbReference>
<name>S7TEB4_9BACT</name>
<dbReference type="InterPro" id="IPR038770">
    <property type="entry name" value="Na+/solute_symporter_sf"/>
</dbReference>
<feature type="transmembrane region" description="Helical" evidence="5">
    <location>
        <begin position="155"/>
        <end position="175"/>
    </location>
</feature>
<dbReference type="PANTHER" id="PTHR10361:SF28">
    <property type="entry name" value="P3 PROTEIN-RELATED"/>
    <property type="match status" value="1"/>
</dbReference>
<keyword evidence="3 5" id="KW-1133">Transmembrane helix</keyword>
<feature type="transmembrane region" description="Helical" evidence="5">
    <location>
        <begin position="261"/>
        <end position="287"/>
    </location>
</feature>